<comment type="caution">
    <text evidence="2">The sequence shown here is derived from an EMBL/GenBank/DDBJ whole genome shotgun (WGS) entry which is preliminary data.</text>
</comment>
<dbReference type="RefSeq" id="WP_286214203.1">
    <property type="nucleotide sequence ID" value="NZ_AP027736.1"/>
</dbReference>
<gene>
    <name evidence="2" type="ORF">Lsed01_01950</name>
</gene>
<evidence type="ECO:0000313" key="2">
    <source>
        <dbReference type="EMBL" id="GAA5519500.1"/>
    </source>
</evidence>
<reference evidence="2 3" key="1">
    <citation type="submission" date="2024-02" db="EMBL/GenBank/DDBJ databases">
        <title>Lysinimicrobium sediminis NBRC 112286.</title>
        <authorList>
            <person name="Ichikawa N."/>
            <person name="Katano-Makiyama Y."/>
            <person name="Hidaka K."/>
        </authorList>
    </citation>
    <scope>NUCLEOTIDE SEQUENCE [LARGE SCALE GENOMIC DNA]</scope>
    <source>
        <strain evidence="2 3">NBRC 112286</strain>
    </source>
</reference>
<feature type="compositionally biased region" description="Low complexity" evidence="1">
    <location>
        <begin position="55"/>
        <end position="65"/>
    </location>
</feature>
<dbReference type="EMBL" id="BAABRR010000010">
    <property type="protein sequence ID" value="GAA5519500.1"/>
    <property type="molecule type" value="Genomic_DNA"/>
</dbReference>
<sequence>MSAPEGYDYRTRTNGEVHIFHHGRLAKMLKDEPAQAFLAAVKDGDAQSVMAEAAGSSSHSSGVHGNTTGPSAHLHGNGAAHGQKEFRRKSG</sequence>
<feature type="region of interest" description="Disordered" evidence="1">
    <location>
        <begin position="50"/>
        <end position="91"/>
    </location>
</feature>
<evidence type="ECO:0000313" key="3">
    <source>
        <dbReference type="Proteomes" id="UP001426770"/>
    </source>
</evidence>
<protein>
    <submittedName>
        <fullName evidence="2">Uncharacterized protein</fullName>
    </submittedName>
</protein>
<name>A0ABP9WIB5_9MICO</name>
<dbReference type="Proteomes" id="UP001426770">
    <property type="component" value="Unassembled WGS sequence"/>
</dbReference>
<keyword evidence="3" id="KW-1185">Reference proteome</keyword>
<evidence type="ECO:0000256" key="1">
    <source>
        <dbReference type="SAM" id="MobiDB-lite"/>
    </source>
</evidence>
<accession>A0ABP9WIB5</accession>
<proteinExistence type="predicted"/>
<organism evidence="2 3">
    <name type="scientific">Demequina sediminis</name>
    <dbReference type="NCBI Taxonomy" id="1930058"/>
    <lineage>
        <taxon>Bacteria</taxon>
        <taxon>Bacillati</taxon>
        <taxon>Actinomycetota</taxon>
        <taxon>Actinomycetes</taxon>
        <taxon>Micrococcales</taxon>
        <taxon>Demequinaceae</taxon>
        <taxon>Demequina</taxon>
    </lineage>
</organism>